<accession>A0A2X4R4Y7</accession>
<feature type="transmembrane region" description="Helical" evidence="1">
    <location>
        <begin position="292"/>
        <end position="311"/>
    </location>
</feature>
<dbReference type="Proteomes" id="UP000248808">
    <property type="component" value="Chromosome 1"/>
</dbReference>
<keyword evidence="1" id="KW-0472">Membrane</keyword>
<keyword evidence="1" id="KW-1133">Transmembrane helix</keyword>
<feature type="transmembrane region" description="Helical" evidence="1">
    <location>
        <begin position="144"/>
        <end position="163"/>
    </location>
</feature>
<name>A0A2X4R4Y7_HAEHA</name>
<feature type="transmembrane region" description="Helical" evidence="1">
    <location>
        <begin position="80"/>
        <end position="100"/>
    </location>
</feature>
<protein>
    <recommendedName>
        <fullName evidence="4">O-antigen ligase domain-containing protein</fullName>
    </recommendedName>
</protein>
<feature type="transmembrane region" description="Helical" evidence="1">
    <location>
        <begin position="106"/>
        <end position="123"/>
    </location>
</feature>
<reference evidence="2 3" key="1">
    <citation type="submission" date="2018-06" db="EMBL/GenBank/DDBJ databases">
        <authorList>
            <consortium name="Pathogen Informatics"/>
            <person name="Doyle S."/>
        </authorList>
    </citation>
    <scope>NUCLEOTIDE SEQUENCE [LARGE SCALE GENOMIC DNA]</scope>
    <source>
        <strain evidence="2 3">NCTC10839</strain>
    </source>
</reference>
<evidence type="ECO:0000313" key="3">
    <source>
        <dbReference type="Proteomes" id="UP000248808"/>
    </source>
</evidence>
<evidence type="ECO:0000313" key="2">
    <source>
        <dbReference type="EMBL" id="SQH96901.1"/>
    </source>
</evidence>
<feature type="transmembrane region" description="Helical" evidence="1">
    <location>
        <begin position="316"/>
        <end position="331"/>
    </location>
</feature>
<dbReference type="EMBL" id="LS483458">
    <property type="protein sequence ID" value="SQH96901.1"/>
    <property type="molecule type" value="Genomic_DNA"/>
</dbReference>
<feature type="transmembrane region" description="Helical" evidence="1">
    <location>
        <begin position="169"/>
        <end position="200"/>
    </location>
</feature>
<feature type="transmembrane region" description="Helical" evidence="1">
    <location>
        <begin position="6"/>
        <end position="22"/>
    </location>
</feature>
<feature type="transmembrane region" description="Helical" evidence="1">
    <location>
        <begin position="29"/>
        <end position="45"/>
    </location>
</feature>
<dbReference type="KEGG" id="hhz:NCTC10839_00784"/>
<proteinExistence type="predicted"/>
<feature type="transmembrane region" description="Helical" evidence="1">
    <location>
        <begin position="51"/>
        <end position="68"/>
    </location>
</feature>
<dbReference type="AlphaFoldDB" id="A0A2X4R4Y7"/>
<evidence type="ECO:0000256" key="1">
    <source>
        <dbReference type="SAM" id="Phobius"/>
    </source>
</evidence>
<evidence type="ECO:0008006" key="4">
    <source>
        <dbReference type="Google" id="ProtNLM"/>
    </source>
</evidence>
<dbReference type="RefSeq" id="WP_111696380.1">
    <property type="nucleotide sequence ID" value="NZ_LS483458.1"/>
</dbReference>
<feature type="transmembrane region" description="Helical" evidence="1">
    <location>
        <begin position="207"/>
        <end position="230"/>
    </location>
</feature>
<dbReference type="GeneID" id="56957380"/>
<gene>
    <name evidence="2" type="ORF">NCTC10839_00784</name>
</gene>
<sequence>MSKNTILSIIVVLQFLAYFMVLKFNEPNYLLLFFLLGVVAIPFVRIKNNDFINLIVFSLLFIFFGVLSQQYSKQYEIYNILSSLFQGVFTYIFALSIYSLSNAYQYVKWLFIAYLGMLSFEFINLGITNVDAFNHILAIGSRNIVSAICLCFLILLLAIGAATGRRVSIFYPVVTFVFCFFLYGKSGIILSFLILLFFIIRYFSSKTVIFTFFISFLLLLFNYNNIYYYVIQQTNFSSGLESAERLEIIKEYINAIENDGFRIFWGVNIKDNLPMVFHYGNNPHNSFLNGHILYGLFHTIFFIILFFYIFIKSNNLLFSFLTFCLLIRYSIDTLGLFSPFDVSLFYIFIVIKNKLVKV</sequence>
<keyword evidence="1" id="KW-0812">Transmembrane</keyword>
<organism evidence="2 3">
    <name type="scientific">Haemophilus haemolyticus</name>
    <dbReference type="NCBI Taxonomy" id="726"/>
    <lineage>
        <taxon>Bacteria</taxon>
        <taxon>Pseudomonadati</taxon>
        <taxon>Pseudomonadota</taxon>
        <taxon>Gammaproteobacteria</taxon>
        <taxon>Pasteurellales</taxon>
        <taxon>Pasteurellaceae</taxon>
        <taxon>Haemophilus</taxon>
    </lineage>
</organism>